<feature type="compositionally biased region" description="Basic and acidic residues" evidence="1">
    <location>
        <begin position="461"/>
        <end position="476"/>
    </location>
</feature>
<protein>
    <recommendedName>
        <fullName evidence="2">BTB domain-containing protein</fullName>
    </recommendedName>
</protein>
<evidence type="ECO:0000313" key="3">
    <source>
        <dbReference type="EMBL" id="CAB9530548.1"/>
    </source>
</evidence>
<sequence length="541" mass="59964">MASCDEMLPFYGPVQGVVPSSDDLLPPALVKEIEKWTPVPGVDINSADGKTMRNDKFEEACQTLFQPNRFYVNMQQLEQVAHSLVSLWGKESEGSKRKAVLINKHKVTIQCSFVVWQMHLVPVKGKGKGEAYRIMTGLDLEEPGLQVIKIRDSKGHKQSNPWYPATPKSEKVPIKSEKDQPYGPSDAELSDETEKSGKQSPRSVSPTEHDGKKDIRKPNKPREPTGGQKKDTGQSQGLDRKPPGQGKRGSSSASSPFFREPSHTNDVVIISKDGDRIPAQKSVLAAASPTLKQIFEFGGALSVLKWPDYPTRVVRAAIEFTTASSSNPVDGEVVATLRSDLELCMRLASEYELVKFQRLGHQALQNRLSIGNLKTALLEAQKTNDQTLKQGCFKFIQQHAHAVLTDKNIVRLAIDMPELWDELVRALLDSTGPAESRQAATREQSGTETTSQSGHATSNERQAEPSRGETSKRSRNELSSPVPRGKGNEHSTSNKRRRSRNEEEKAWNLEGRPTQDEERIVCNTELLSRSPVDGLVGKNYN</sequence>
<keyword evidence="4" id="KW-1185">Reference proteome</keyword>
<dbReference type="Proteomes" id="UP001153069">
    <property type="component" value="Unassembled WGS sequence"/>
</dbReference>
<reference evidence="3" key="1">
    <citation type="submission" date="2020-06" db="EMBL/GenBank/DDBJ databases">
        <authorList>
            <consortium name="Plant Systems Biology data submission"/>
        </authorList>
    </citation>
    <scope>NUCLEOTIDE SEQUENCE</scope>
    <source>
        <strain evidence="3">D6</strain>
    </source>
</reference>
<dbReference type="Gene3D" id="1.25.40.420">
    <property type="match status" value="1"/>
</dbReference>
<dbReference type="InterPro" id="IPR011333">
    <property type="entry name" value="SKP1/BTB/POZ_sf"/>
</dbReference>
<feature type="domain" description="BTB" evidence="2">
    <location>
        <begin position="265"/>
        <end position="296"/>
    </location>
</feature>
<feature type="compositionally biased region" description="Basic and acidic residues" evidence="1">
    <location>
        <begin position="500"/>
        <end position="518"/>
    </location>
</feature>
<feature type="compositionally biased region" description="Basic and acidic residues" evidence="1">
    <location>
        <begin position="207"/>
        <end position="242"/>
    </location>
</feature>
<feature type="compositionally biased region" description="Polar residues" evidence="1">
    <location>
        <begin position="438"/>
        <end position="460"/>
    </location>
</feature>
<dbReference type="SUPFAM" id="SSF54695">
    <property type="entry name" value="POZ domain"/>
    <property type="match status" value="1"/>
</dbReference>
<gene>
    <name evidence="3" type="ORF">SEMRO_2925_G340370.1</name>
</gene>
<dbReference type="PROSITE" id="PS50097">
    <property type="entry name" value="BTB"/>
    <property type="match status" value="1"/>
</dbReference>
<accession>A0A9N8I0W8</accession>
<comment type="caution">
    <text evidence="3">The sequence shown here is derived from an EMBL/GenBank/DDBJ whole genome shotgun (WGS) entry which is preliminary data.</text>
</comment>
<evidence type="ECO:0000259" key="2">
    <source>
        <dbReference type="PROSITE" id="PS50097"/>
    </source>
</evidence>
<dbReference type="AlphaFoldDB" id="A0A9N8I0W8"/>
<organism evidence="3 4">
    <name type="scientific">Seminavis robusta</name>
    <dbReference type="NCBI Taxonomy" id="568900"/>
    <lineage>
        <taxon>Eukaryota</taxon>
        <taxon>Sar</taxon>
        <taxon>Stramenopiles</taxon>
        <taxon>Ochrophyta</taxon>
        <taxon>Bacillariophyta</taxon>
        <taxon>Bacillariophyceae</taxon>
        <taxon>Bacillariophycidae</taxon>
        <taxon>Naviculales</taxon>
        <taxon>Naviculaceae</taxon>
        <taxon>Seminavis</taxon>
    </lineage>
</organism>
<dbReference type="EMBL" id="CAICTM010002923">
    <property type="protein sequence ID" value="CAB9530548.1"/>
    <property type="molecule type" value="Genomic_DNA"/>
</dbReference>
<dbReference type="Pfam" id="PF00651">
    <property type="entry name" value="BTB"/>
    <property type="match status" value="1"/>
</dbReference>
<name>A0A9N8I0W8_9STRA</name>
<evidence type="ECO:0000313" key="4">
    <source>
        <dbReference type="Proteomes" id="UP001153069"/>
    </source>
</evidence>
<feature type="region of interest" description="Disordered" evidence="1">
    <location>
        <begin position="152"/>
        <end position="264"/>
    </location>
</feature>
<dbReference type="Gene3D" id="3.30.710.10">
    <property type="entry name" value="Potassium Channel Kv1.1, Chain A"/>
    <property type="match status" value="1"/>
</dbReference>
<feature type="region of interest" description="Disordered" evidence="1">
    <location>
        <begin position="434"/>
        <end position="518"/>
    </location>
</feature>
<proteinExistence type="predicted"/>
<dbReference type="InterPro" id="IPR000210">
    <property type="entry name" value="BTB/POZ_dom"/>
</dbReference>
<evidence type="ECO:0000256" key="1">
    <source>
        <dbReference type="SAM" id="MobiDB-lite"/>
    </source>
</evidence>
<feature type="compositionally biased region" description="Basic and acidic residues" evidence="1">
    <location>
        <begin position="168"/>
        <end position="180"/>
    </location>
</feature>